<dbReference type="SUPFAM" id="SSF52833">
    <property type="entry name" value="Thioredoxin-like"/>
    <property type="match status" value="1"/>
</dbReference>
<gene>
    <name evidence="3" type="ORF">HF327_019420</name>
</gene>
<name>A0A843BC70_9BURK</name>
<dbReference type="GO" id="GO:0016491">
    <property type="term" value="F:oxidoreductase activity"/>
    <property type="evidence" value="ECO:0007669"/>
    <property type="project" value="InterPro"/>
</dbReference>
<dbReference type="Pfam" id="PF01323">
    <property type="entry name" value="DSBA"/>
    <property type="match status" value="1"/>
</dbReference>
<reference evidence="3" key="1">
    <citation type="submission" date="2020-12" db="EMBL/GenBank/DDBJ databases">
        <title>Comamonas sp. nov., isolated from stream water.</title>
        <authorList>
            <person name="Park K.-H."/>
        </authorList>
    </citation>
    <scope>NUCLEOTIDE SEQUENCE</scope>
    <source>
        <strain evidence="3">EJ-4</strain>
    </source>
</reference>
<evidence type="ECO:0000259" key="2">
    <source>
        <dbReference type="Pfam" id="PF01323"/>
    </source>
</evidence>
<organism evidence="3 4">
    <name type="scientific">Comamonas suwonensis</name>
    <dbReference type="NCBI Taxonomy" id="2606214"/>
    <lineage>
        <taxon>Bacteria</taxon>
        <taxon>Pseudomonadati</taxon>
        <taxon>Pseudomonadota</taxon>
        <taxon>Betaproteobacteria</taxon>
        <taxon>Burkholderiales</taxon>
        <taxon>Comamonadaceae</taxon>
        <taxon>Comamonas</taxon>
    </lineage>
</organism>
<comment type="caution">
    <text evidence="3">The sequence shown here is derived from an EMBL/GenBank/DDBJ whole genome shotgun (WGS) entry which is preliminary data.</text>
</comment>
<dbReference type="AlphaFoldDB" id="A0A843BC70"/>
<dbReference type="EMBL" id="JABBCQ020000021">
    <property type="protein sequence ID" value="MBI1626654.1"/>
    <property type="molecule type" value="Genomic_DNA"/>
</dbReference>
<dbReference type="CDD" id="cd03025">
    <property type="entry name" value="DsbA_FrnE_like"/>
    <property type="match status" value="1"/>
</dbReference>
<dbReference type="RefSeq" id="WP_198462024.1">
    <property type="nucleotide sequence ID" value="NZ_JABBCQ020000021.1"/>
</dbReference>
<evidence type="ECO:0000313" key="3">
    <source>
        <dbReference type="EMBL" id="MBI1626654.1"/>
    </source>
</evidence>
<protein>
    <submittedName>
        <fullName evidence="3">DsbA family protein</fullName>
    </submittedName>
</protein>
<evidence type="ECO:0000256" key="1">
    <source>
        <dbReference type="SAM" id="MobiDB-lite"/>
    </source>
</evidence>
<feature type="domain" description="DSBA-like thioredoxin" evidence="2">
    <location>
        <begin position="15"/>
        <end position="185"/>
    </location>
</feature>
<dbReference type="Gene3D" id="3.40.30.10">
    <property type="entry name" value="Glutaredoxin"/>
    <property type="match status" value="1"/>
</dbReference>
<dbReference type="Proteomes" id="UP000530032">
    <property type="component" value="Unassembled WGS sequence"/>
</dbReference>
<accession>A0A843BC70</accession>
<keyword evidence="4" id="KW-1185">Reference proteome</keyword>
<dbReference type="InterPro" id="IPR036249">
    <property type="entry name" value="Thioredoxin-like_sf"/>
</dbReference>
<sequence length="252" mass="27174">MTTFTPAALVLHYIFDPLCGWCYAAAPLVKAAREVPGIQVQWHAGGMLTGDHTRTITADWREKVMASDQRIAEMTGQPFGEAYFNGLLNDIGAPLDSEPPTTALLAAEALSGQGLEMLSAQQKAHYVDGRRISDPAVLRELAASIGLDSAAYDAAYAEQSGVATHEHIADSRQWLGMVQGQGFPTLALEFDHPEQPGQRAVQRLELGEWLGDVSGWKQQLAEWVEQIAALNPQQAGDADPSCGPDGCELPPR</sequence>
<feature type="region of interest" description="Disordered" evidence="1">
    <location>
        <begin position="232"/>
        <end position="252"/>
    </location>
</feature>
<evidence type="ECO:0000313" key="4">
    <source>
        <dbReference type="Proteomes" id="UP000530032"/>
    </source>
</evidence>
<proteinExistence type="predicted"/>
<dbReference type="InterPro" id="IPR001853">
    <property type="entry name" value="DSBA-like_thioredoxin_dom"/>
</dbReference>